<proteinExistence type="predicted"/>
<organism evidence="2 3">
    <name type="scientific">Uncinula necator</name>
    <name type="common">Grape powdery mildew</name>
    <dbReference type="NCBI Taxonomy" id="52586"/>
    <lineage>
        <taxon>Eukaryota</taxon>
        <taxon>Fungi</taxon>
        <taxon>Dikarya</taxon>
        <taxon>Ascomycota</taxon>
        <taxon>Pezizomycotina</taxon>
        <taxon>Leotiomycetes</taxon>
        <taxon>Erysiphales</taxon>
        <taxon>Erysiphaceae</taxon>
        <taxon>Erysiphe</taxon>
    </lineage>
</organism>
<feature type="transmembrane region" description="Helical" evidence="1">
    <location>
        <begin position="64"/>
        <end position="86"/>
    </location>
</feature>
<dbReference type="EMBL" id="JNVN01000542">
    <property type="protein sequence ID" value="KHJ35077.1"/>
    <property type="molecule type" value="Genomic_DNA"/>
</dbReference>
<accession>A0A0B1P8P3</accession>
<protein>
    <submittedName>
        <fullName evidence="2">Uncharacterized protein</fullName>
    </submittedName>
</protein>
<dbReference type="HOGENOM" id="CLU_188546_0_0_1"/>
<sequence>MGANLSSTEVVDLSGTYISESDQRSDLYLLLFTSGSIYAMGMILGATQLVDHWRGPYGDRPVDFFRVILAIILSTGWPVILFYIWCLA</sequence>
<dbReference type="OMA" id="DHRSELY"/>
<keyword evidence="3" id="KW-1185">Reference proteome</keyword>
<feature type="transmembrane region" description="Helical" evidence="1">
    <location>
        <begin position="27"/>
        <end position="44"/>
    </location>
</feature>
<keyword evidence="1" id="KW-0472">Membrane</keyword>
<keyword evidence="1" id="KW-0812">Transmembrane</keyword>
<evidence type="ECO:0000256" key="1">
    <source>
        <dbReference type="SAM" id="Phobius"/>
    </source>
</evidence>
<dbReference type="Proteomes" id="UP000030854">
    <property type="component" value="Unassembled WGS sequence"/>
</dbReference>
<reference evidence="2 3" key="1">
    <citation type="journal article" date="2014" name="BMC Genomics">
        <title>Adaptive genomic structural variation in the grape powdery mildew pathogen, Erysiphe necator.</title>
        <authorList>
            <person name="Jones L."/>
            <person name="Riaz S."/>
            <person name="Morales-Cruz A."/>
            <person name="Amrine K.C."/>
            <person name="McGuire B."/>
            <person name="Gubler W.D."/>
            <person name="Walker M.A."/>
            <person name="Cantu D."/>
        </authorList>
    </citation>
    <scope>NUCLEOTIDE SEQUENCE [LARGE SCALE GENOMIC DNA]</scope>
    <source>
        <strain evidence="3">c</strain>
    </source>
</reference>
<evidence type="ECO:0000313" key="3">
    <source>
        <dbReference type="Proteomes" id="UP000030854"/>
    </source>
</evidence>
<comment type="caution">
    <text evidence="2">The sequence shown here is derived from an EMBL/GenBank/DDBJ whole genome shotgun (WGS) entry which is preliminary data.</text>
</comment>
<gene>
    <name evidence="2" type="ORF">EV44_g6169</name>
</gene>
<dbReference type="AlphaFoldDB" id="A0A0B1P8P3"/>
<evidence type="ECO:0000313" key="2">
    <source>
        <dbReference type="EMBL" id="KHJ35077.1"/>
    </source>
</evidence>
<name>A0A0B1P8P3_UNCNE</name>
<keyword evidence="1" id="KW-1133">Transmembrane helix</keyword>
<dbReference type="OrthoDB" id="4987761at2759"/>